<evidence type="ECO:0000256" key="1">
    <source>
        <dbReference type="ARBA" id="ARBA00004442"/>
    </source>
</evidence>
<gene>
    <name evidence="5" type="ORF">CMU51_01595</name>
</gene>
<comment type="caution">
    <text evidence="5">The sequence shown here is derived from an EMBL/GenBank/DDBJ whole genome shotgun (WGS) entry which is preliminary data.</text>
</comment>
<sequence length="780" mass="89884">MKIRFSILFFFLISILYFAQSISGKIIGENGETISYVEIIVKRDSIKKATISDEKGSFSLKVPERGNYILEIFDNGIKVFTNNFYINGDTIESIRLTKYNDTVIQEVVVNKKVVQQLGDKTYFNVENSILSKGNNGLEILQKSPKLSINSEGVVLLKNKAATILVNGRKINLSGNDLNNYLSGLSSEDIKRIEIQDVGSVDQDASNIGGVINIILKNNPKGFRLINKMSYAFRKEKATQYSSGLNLNYGNEKWNLYSDVSYTENKNYGKSTGIFNYNNGQKNINNGDSKLSNNNLGLRLGSIFYPNDNNTFGIEAYYNKNNRIFEGNHNLDIYNGNDQTISSKNISSSRTPSNLWYITTNYALKLDGLGSNLKFIGDVGRNNTEPFNDVYSEYLLNSWMNSHYLYTTNSVSDYYTGQLDWTQKIKKEWELNVGGKFGSINRDNLLKVDYFNNDKWDEDLNQKQDFNNRENILAGYASISKTFGKHFIKAGFRIENTNIKGYNNLNNEELKQNYTKLFPSLYYKYDLKNENSLSFSYKRSITRPSFRDLNPFVIKQNDFLYEIGNPSLQPLYVDQLEFGYNIKKHSFSIYGNKTINTIQGVYFTNKDLINFFQPQNFGKYYEIGIDHSYNGNITNWLNTNISSGIYYNSFHANDGINNKGASFYNNTYLQMKLSKTFLLELTSNYYHQYQYRNVSGANRYRMDISIRKTLMSGNLLALFKVVDLFNTERDKNISHYKDFNFDFYQKWQTRGFLISVQYILDNKNKIKAGSVKSDNDSRGRL</sequence>
<name>A0AAE4NXS3_9FLAO</name>
<dbReference type="Gene3D" id="2.40.170.20">
    <property type="entry name" value="TonB-dependent receptor, beta-barrel domain"/>
    <property type="match status" value="1"/>
</dbReference>
<protein>
    <recommendedName>
        <fullName evidence="4">Outer membrane protein beta-barrel domain-containing protein</fullName>
    </recommendedName>
</protein>
<dbReference type="SUPFAM" id="SSF49464">
    <property type="entry name" value="Carboxypeptidase regulatory domain-like"/>
    <property type="match status" value="1"/>
</dbReference>
<dbReference type="Pfam" id="PF14905">
    <property type="entry name" value="OMP_b-brl_3"/>
    <property type="match status" value="1"/>
</dbReference>
<dbReference type="InterPro" id="IPR041700">
    <property type="entry name" value="OMP_b-brl_3"/>
</dbReference>
<evidence type="ECO:0000313" key="6">
    <source>
        <dbReference type="Proteomes" id="UP001189000"/>
    </source>
</evidence>
<dbReference type="Pfam" id="PF13715">
    <property type="entry name" value="CarbopepD_reg_2"/>
    <property type="match status" value="1"/>
</dbReference>
<evidence type="ECO:0000259" key="4">
    <source>
        <dbReference type="Pfam" id="PF14905"/>
    </source>
</evidence>
<dbReference type="SUPFAM" id="SSF56935">
    <property type="entry name" value="Porins"/>
    <property type="match status" value="1"/>
</dbReference>
<reference evidence="5" key="1">
    <citation type="submission" date="2023-02" db="EMBL/GenBank/DDBJ databases">
        <title>Elizabethkingia anophelis draft genomes.</title>
        <authorList>
            <person name="Nicholson A.C."/>
            <person name="Whitney A.M."/>
            <person name="Humrighouse B.W."/>
            <person name="Villarma A."/>
            <person name="Bell M."/>
            <person name="Mcquiston J."/>
        </authorList>
    </citation>
    <scope>NUCLEOTIDE SEQUENCE</scope>
    <source>
        <strain evidence="5">B4955</strain>
    </source>
</reference>
<dbReference type="AlphaFoldDB" id="A0AAE4NXS3"/>
<dbReference type="Proteomes" id="UP001189000">
    <property type="component" value="Unassembled WGS sequence"/>
</dbReference>
<dbReference type="InterPro" id="IPR008969">
    <property type="entry name" value="CarboxyPept-like_regulatory"/>
</dbReference>
<evidence type="ECO:0000313" key="5">
    <source>
        <dbReference type="EMBL" id="MDV3662751.1"/>
    </source>
</evidence>
<evidence type="ECO:0000256" key="3">
    <source>
        <dbReference type="ARBA" id="ARBA00023237"/>
    </source>
</evidence>
<accession>A0AAE4NXS3</accession>
<dbReference type="PANTHER" id="PTHR40980">
    <property type="entry name" value="PLUG DOMAIN-CONTAINING PROTEIN"/>
    <property type="match status" value="1"/>
</dbReference>
<dbReference type="InterPro" id="IPR036942">
    <property type="entry name" value="Beta-barrel_TonB_sf"/>
</dbReference>
<feature type="domain" description="Outer membrane protein beta-barrel" evidence="4">
    <location>
        <begin position="364"/>
        <end position="757"/>
    </location>
</feature>
<dbReference type="InterPro" id="IPR037066">
    <property type="entry name" value="Plug_dom_sf"/>
</dbReference>
<keyword evidence="2" id="KW-0472">Membrane</keyword>
<organism evidence="5 6">
    <name type="scientific">Elizabethkingia anophelis</name>
    <dbReference type="NCBI Taxonomy" id="1117645"/>
    <lineage>
        <taxon>Bacteria</taxon>
        <taxon>Pseudomonadati</taxon>
        <taxon>Bacteroidota</taxon>
        <taxon>Flavobacteriia</taxon>
        <taxon>Flavobacteriales</taxon>
        <taxon>Weeksellaceae</taxon>
        <taxon>Elizabethkingia</taxon>
    </lineage>
</organism>
<evidence type="ECO:0000256" key="2">
    <source>
        <dbReference type="ARBA" id="ARBA00023136"/>
    </source>
</evidence>
<proteinExistence type="predicted"/>
<dbReference type="EMBL" id="NWGY01000001">
    <property type="protein sequence ID" value="MDV3662751.1"/>
    <property type="molecule type" value="Genomic_DNA"/>
</dbReference>
<dbReference type="PANTHER" id="PTHR40980:SF4">
    <property type="entry name" value="TONB-DEPENDENT RECEPTOR-LIKE BETA-BARREL DOMAIN-CONTAINING PROTEIN"/>
    <property type="match status" value="1"/>
</dbReference>
<dbReference type="GO" id="GO:0009279">
    <property type="term" value="C:cell outer membrane"/>
    <property type="evidence" value="ECO:0007669"/>
    <property type="project" value="UniProtKB-SubCell"/>
</dbReference>
<comment type="subcellular location">
    <subcellularLocation>
        <location evidence="1">Cell outer membrane</location>
    </subcellularLocation>
</comment>
<dbReference type="Gene3D" id="2.170.130.10">
    <property type="entry name" value="TonB-dependent receptor, plug domain"/>
    <property type="match status" value="1"/>
</dbReference>
<keyword evidence="3" id="KW-0998">Cell outer membrane</keyword>